<comment type="caution">
    <text evidence="2">The sequence shown here is derived from an EMBL/GenBank/DDBJ whole genome shotgun (WGS) entry which is preliminary data.</text>
</comment>
<evidence type="ECO:0000313" key="3">
    <source>
        <dbReference type="Proteomes" id="UP000321798"/>
    </source>
</evidence>
<gene>
    <name evidence="2" type="ORF">CSO01_25350</name>
</gene>
<dbReference type="EMBL" id="BKAL01000008">
    <property type="protein sequence ID" value="GEP69820.1"/>
    <property type="molecule type" value="Genomic_DNA"/>
</dbReference>
<keyword evidence="3" id="KW-1185">Reference proteome</keyword>
<evidence type="ECO:0000313" key="2">
    <source>
        <dbReference type="EMBL" id="GEP69820.1"/>
    </source>
</evidence>
<proteinExistence type="predicted"/>
<feature type="signal peptide" evidence="1">
    <location>
        <begin position="1"/>
        <end position="21"/>
    </location>
</feature>
<evidence type="ECO:0000256" key="1">
    <source>
        <dbReference type="SAM" id="SignalP"/>
    </source>
</evidence>
<feature type="chain" id="PRO_5039696107" description="Lipoprotein" evidence="1">
    <location>
        <begin position="22"/>
        <end position="143"/>
    </location>
</feature>
<dbReference type="Proteomes" id="UP000321798">
    <property type="component" value="Unassembled WGS sequence"/>
</dbReference>
<dbReference type="PROSITE" id="PS51257">
    <property type="entry name" value="PROKAR_LIPOPROTEIN"/>
    <property type="match status" value="1"/>
</dbReference>
<accession>A0A512PF37</accession>
<reference evidence="2 3" key="1">
    <citation type="submission" date="2019-07" db="EMBL/GenBank/DDBJ databases">
        <title>Whole genome shotgun sequence of Cellulomonas soli NBRC 109434.</title>
        <authorList>
            <person name="Hosoyama A."/>
            <person name="Uohara A."/>
            <person name="Ohji S."/>
            <person name="Ichikawa N."/>
        </authorList>
    </citation>
    <scope>NUCLEOTIDE SEQUENCE [LARGE SCALE GENOMIC DNA]</scope>
    <source>
        <strain evidence="2 3">NBRC 109434</strain>
    </source>
</reference>
<evidence type="ECO:0008006" key="4">
    <source>
        <dbReference type="Google" id="ProtNLM"/>
    </source>
</evidence>
<protein>
    <recommendedName>
        <fullName evidence="4">Lipoprotein</fullName>
    </recommendedName>
</protein>
<sequence>MRKGPPVVLLLSLLLTIGGCAAQSEDPEPFTVVYTTVNGTQATVEVVPVDPHCSLLGDLRQFVGTAGEQGVTALVPLTAGAAVTATRAELGDGLVFVSDEDLQADEHGFVADALPGVVARRAADDTTTPVSDDAVLSGTFRCP</sequence>
<name>A0A512PF37_9CELL</name>
<dbReference type="AlphaFoldDB" id="A0A512PF37"/>
<keyword evidence="1" id="KW-0732">Signal</keyword>
<organism evidence="2 3">
    <name type="scientific">Cellulomonas soli</name>
    <dbReference type="NCBI Taxonomy" id="931535"/>
    <lineage>
        <taxon>Bacteria</taxon>
        <taxon>Bacillati</taxon>
        <taxon>Actinomycetota</taxon>
        <taxon>Actinomycetes</taxon>
        <taxon>Micrococcales</taxon>
        <taxon>Cellulomonadaceae</taxon>
        <taxon>Cellulomonas</taxon>
    </lineage>
</organism>